<dbReference type="HOGENOM" id="CLU_069170_0_0_1"/>
<protein>
    <recommendedName>
        <fullName evidence="4">SMP domain-containing protein</fullName>
    </recommendedName>
</protein>
<evidence type="ECO:0008006" key="4">
    <source>
        <dbReference type="Google" id="ProtNLM"/>
    </source>
</evidence>
<dbReference type="STRING" id="745531.A0A0C3S2C7"/>
<evidence type="ECO:0000313" key="3">
    <source>
        <dbReference type="Proteomes" id="UP000053257"/>
    </source>
</evidence>
<feature type="compositionally biased region" description="Polar residues" evidence="1">
    <location>
        <begin position="281"/>
        <end position="302"/>
    </location>
</feature>
<name>A0A0C3S2C7_PHLG1</name>
<dbReference type="Proteomes" id="UP000053257">
    <property type="component" value="Unassembled WGS sequence"/>
</dbReference>
<dbReference type="EMBL" id="KN840466">
    <property type="protein sequence ID" value="KIP09401.1"/>
    <property type="molecule type" value="Genomic_DNA"/>
</dbReference>
<keyword evidence="3" id="KW-1185">Reference proteome</keyword>
<dbReference type="AlphaFoldDB" id="A0A0C3S2C7"/>
<evidence type="ECO:0000256" key="1">
    <source>
        <dbReference type="SAM" id="MobiDB-lite"/>
    </source>
</evidence>
<proteinExistence type="predicted"/>
<reference evidence="2 3" key="1">
    <citation type="journal article" date="2014" name="PLoS Genet.">
        <title>Analysis of the Phlebiopsis gigantea genome, transcriptome and secretome provides insight into its pioneer colonization strategies of wood.</title>
        <authorList>
            <person name="Hori C."/>
            <person name="Ishida T."/>
            <person name="Igarashi K."/>
            <person name="Samejima M."/>
            <person name="Suzuki H."/>
            <person name="Master E."/>
            <person name="Ferreira P."/>
            <person name="Ruiz-Duenas F.J."/>
            <person name="Held B."/>
            <person name="Canessa P."/>
            <person name="Larrondo L.F."/>
            <person name="Schmoll M."/>
            <person name="Druzhinina I.S."/>
            <person name="Kubicek C.P."/>
            <person name="Gaskell J.A."/>
            <person name="Kersten P."/>
            <person name="St John F."/>
            <person name="Glasner J."/>
            <person name="Sabat G."/>
            <person name="Splinter BonDurant S."/>
            <person name="Syed K."/>
            <person name="Yadav J."/>
            <person name="Mgbeahuruike A.C."/>
            <person name="Kovalchuk A."/>
            <person name="Asiegbu F.O."/>
            <person name="Lackner G."/>
            <person name="Hoffmeister D."/>
            <person name="Rencoret J."/>
            <person name="Gutierrez A."/>
            <person name="Sun H."/>
            <person name="Lindquist E."/>
            <person name="Barry K."/>
            <person name="Riley R."/>
            <person name="Grigoriev I.V."/>
            <person name="Henrissat B."/>
            <person name="Kues U."/>
            <person name="Berka R.M."/>
            <person name="Martinez A.T."/>
            <person name="Covert S.F."/>
            <person name="Blanchette R.A."/>
            <person name="Cullen D."/>
        </authorList>
    </citation>
    <scope>NUCLEOTIDE SEQUENCE [LARGE SCALE GENOMIC DNA]</scope>
    <source>
        <strain evidence="2 3">11061_1 CR5-6</strain>
    </source>
</reference>
<feature type="region of interest" description="Disordered" evidence="1">
    <location>
        <begin position="257"/>
        <end position="320"/>
    </location>
</feature>
<organism evidence="2 3">
    <name type="scientific">Phlebiopsis gigantea (strain 11061_1 CR5-6)</name>
    <name type="common">White-rot fungus</name>
    <name type="synonym">Peniophora gigantea</name>
    <dbReference type="NCBI Taxonomy" id="745531"/>
    <lineage>
        <taxon>Eukaryota</taxon>
        <taxon>Fungi</taxon>
        <taxon>Dikarya</taxon>
        <taxon>Basidiomycota</taxon>
        <taxon>Agaricomycotina</taxon>
        <taxon>Agaricomycetes</taxon>
        <taxon>Polyporales</taxon>
        <taxon>Phanerochaetaceae</taxon>
        <taxon>Phlebiopsis</taxon>
    </lineage>
</organism>
<gene>
    <name evidence="2" type="ORF">PHLGIDRAFT_126295</name>
</gene>
<dbReference type="OrthoDB" id="2799468at2759"/>
<evidence type="ECO:0000313" key="2">
    <source>
        <dbReference type="EMBL" id="KIP09401.1"/>
    </source>
</evidence>
<feature type="compositionally biased region" description="Polar residues" evidence="1">
    <location>
        <begin position="310"/>
        <end position="320"/>
    </location>
</feature>
<sequence length="320" mass="32965">MLSANAPSILDTAHPDAAHYAPRIDLKNISDAEARKLMSLEHKALGYRPPPGSLAAEAQAEAAKHPQAGAQISEEAMRLAALADAEKIKQERSKAGVAVGEAEARKALGHRPPPGSLAAQVQAAAARHPQGATSVPAAIRDLQRAALEDAAASGPPSPAVEIDLEFIGEAEARKLMSEEHKALGYRPPPGSLAAAAQAAAAKHPNASTGIEPAKLAKAALKDAKKIETERCSASRSPTTEVSLETIAKDEAGVLHAEEHKATPPAEAQSADETITKEAVSVVQQSEEQSTAESDSMAATVQSVADEIDNDSGTSPGQASV</sequence>
<accession>A0A0C3S2C7</accession>